<feature type="domain" description="Tyr recombinase" evidence="3">
    <location>
        <begin position="5"/>
        <end position="258"/>
    </location>
</feature>
<sequence length="268" mass="29986">MPKSGQARVPTPAQQRHLFEAIQQHRYPEKNTAIMQISFKLGLRVQEIALLQIKEVARLGAYRSGQPRDFQLYEVMTLPAAYTKGADAMGRSKAKYQRKTISFEKEAFDQVVAQIVALAKADAEVDPEAFYPPVKTHRGKSRDLPLVDNDLRDSLTQYLTMRLEKNPAAKPTDPLFVSQKGGAYSPNTLQEHMALMLRDWAGIEKASSHSGRRALITNVIHRQKKSVKVAQKIAGHVSPSTTIIYEEPPEEEISDALSRIGGPKVRET</sequence>
<protein>
    <submittedName>
        <fullName evidence="4">Integrase</fullName>
    </submittedName>
</protein>
<dbReference type="Pfam" id="PF00589">
    <property type="entry name" value="Phage_integrase"/>
    <property type="match status" value="1"/>
</dbReference>
<gene>
    <name evidence="4" type="ORF">FHS09_000915</name>
</gene>
<dbReference type="CDD" id="cd00397">
    <property type="entry name" value="DNA_BRE_C"/>
    <property type="match status" value="1"/>
</dbReference>
<reference evidence="4 5" key="1">
    <citation type="submission" date="2020-08" db="EMBL/GenBank/DDBJ databases">
        <title>Genomic Encyclopedia of Type Strains, Phase III (KMG-III): the genomes of soil and plant-associated and newly described type strains.</title>
        <authorList>
            <person name="Whitman W."/>
        </authorList>
    </citation>
    <scope>NUCLEOTIDE SEQUENCE [LARGE SCALE GENOMIC DNA]</scope>
    <source>
        <strain evidence="4 5">CECT 8799</strain>
    </source>
</reference>
<organism evidence="4 5">
    <name type="scientific">Microbulbifer rhizosphaerae</name>
    <dbReference type="NCBI Taxonomy" id="1562603"/>
    <lineage>
        <taxon>Bacteria</taxon>
        <taxon>Pseudomonadati</taxon>
        <taxon>Pseudomonadota</taxon>
        <taxon>Gammaproteobacteria</taxon>
        <taxon>Cellvibrionales</taxon>
        <taxon>Microbulbiferaceae</taxon>
        <taxon>Microbulbifer</taxon>
    </lineage>
</organism>
<dbReference type="InterPro" id="IPR011010">
    <property type="entry name" value="DNA_brk_join_enz"/>
</dbReference>
<dbReference type="SUPFAM" id="SSF56349">
    <property type="entry name" value="DNA breaking-rejoining enzymes"/>
    <property type="match status" value="1"/>
</dbReference>
<dbReference type="GO" id="GO:0006310">
    <property type="term" value="P:DNA recombination"/>
    <property type="evidence" value="ECO:0007669"/>
    <property type="project" value="UniProtKB-KW"/>
</dbReference>
<accession>A0A7W4Z813</accession>
<dbReference type="GO" id="GO:0015074">
    <property type="term" value="P:DNA integration"/>
    <property type="evidence" value="ECO:0007669"/>
    <property type="project" value="InterPro"/>
</dbReference>
<dbReference type="RefSeq" id="WP_183457161.1">
    <property type="nucleotide sequence ID" value="NZ_JACHWZ010000003.1"/>
</dbReference>
<dbReference type="InterPro" id="IPR002104">
    <property type="entry name" value="Integrase_catalytic"/>
</dbReference>
<name>A0A7W4Z813_9GAMM</name>
<proteinExistence type="predicted"/>
<evidence type="ECO:0000313" key="5">
    <source>
        <dbReference type="Proteomes" id="UP000535937"/>
    </source>
</evidence>
<dbReference type="AlphaFoldDB" id="A0A7W4Z813"/>
<evidence type="ECO:0000256" key="2">
    <source>
        <dbReference type="SAM" id="MobiDB-lite"/>
    </source>
</evidence>
<comment type="caution">
    <text evidence="4">The sequence shown here is derived from an EMBL/GenBank/DDBJ whole genome shotgun (WGS) entry which is preliminary data.</text>
</comment>
<dbReference type="Gene3D" id="1.10.443.10">
    <property type="entry name" value="Intergrase catalytic core"/>
    <property type="match status" value="1"/>
</dbReference>
<dbReference type="GO" id="GO:0003677">
    <property type="term" value="F:DNA binding"/>
    <property type="evidence" value="ECO:0007669"/>
    <property type="project" value="InterPro"/>
</dbReference>
<evidence type="ECO:0000313" key="4">
    <source>
        <dbReference type="EMBL" id="MBB3060102.1"/>
    </source>
</evidence>
<dbReference type="PROSITE" id="PS51898">
    <property type="entry name" value="TYR_RECOMBINASE"/>
    <property type="match status" value="1"/>
</dbReference>
<feature type="region of interest" description="Disordered" evidence="2">
    <location>
        <begin position="247"/>
        <end position="268"/>
    </location>
</feature>
<keyword evidence="5" id="KW-1185">Reference proteome</keyword>
<dbReference type="InterPro" id="IPR013762">
    <property type="entry name" value="Integrase-like_cat_sf"/>
</dbReference>
<dbReference type="Proteomes" id="UP000535937">
    <property type="component" value="Unassembled WGS sequence"/>
</dbReference>
<keyword evidence="1" id="KW-0233">DNA recombination</keyword>
<evidence type="ECO:0000259" key="3">
    <source>
        <dbReference type="PROSITE" id="PS51898"/>
    </source>
</evidence>
<evidence type="ECO:0000256" key="1">
    <source>
        <dbReference type="ARBA" id="ARBA00023172"/>
    </source>
</evidence>
<dbReference type="EMBL" id="JACHWZ010000003">
    <property type="protein sequence ID" value="MBB3060102.1"/>
    <property type="molecule type" value="Genomic_DNA"/>
</dbReference>